<dbReference type="GO" id="GO:0043190">
    <property type="term" value="C:ATP-binding cassette (ABC) transporter complex"/>
    <property type="evidence" value="ECO:0007669"/>
    <property type="project" value="InterPro"/>
</dbReference>
<evidence type="ECO:0000256" key="6">
    <source>
        <dbReference type="SAM" id="Phobius"/>
    </source>
</evidence>
<dbReference type="GO" id="GO:0015920">
    <property type="term" value="P:lipopolysaccharide transport"/>
    <property type="evidence" value="ECO:0007669"/>
    <property type="project" value="TreeGrafter"/>
</dbReference>
<keyword evidence="2" id="KW-1003">Cell membrane</keyword>
<reference evidence="7 8" key="1">
    <citation type="submission" date="2020-08" db="EMBL/GenBank/DDBJ databases">
        <title>Genomic Encyclopedia of Type Strains, Phase IV (KMG-IV): sequencing the most valuable type-strain genomes for metagenomic binning, comparative biology and taxonomic classification.</title>
        <authorList>
            <person name="Goeker M."/>
        </authorList>
    </citation>
    <scope>NUCLEOTIDE SEQUENCE [LARGE SCALE GENOMIC DNA]</scope>
    <source>
        <strain evidence="7 8">DSM 103377</strain>
    </source>
</reference>
<dbReference type="NCBIfam" id="TIGR04407">
    <property type="entry name" value="LptF_YjgP"/>
    <property type="match status" value="1"/>
</dbReference>
<gene>
    <name evidence="7" type="ORF">FHS89_000935</name>
</gene>
<dbReference type="PANTHER" id="PTHR33529:SF6">
    <property type="entry name" value="YJGP_YJGQ FAMILY PERMEASE"/>
    <property type="match status" value="1"/>
</dbReference>
<dbReference type="Pfam" id="PF03739">
    <property type="entry name" value="LptF_LptG"/>
    <property type="match status" value="1"/>
</dbReference>
<dbReference type="GO" id="GO:0055085">
    <property type="term" value="P:transmembrane transport"/>
    <property type="evidence" value="ECO:0007669"/>
    <property type="project" value="InterPro"/>
</dbReference>
<dbReference type="RefSeq" id="WP_184008999.1">
    <property type="nucleotide sequence ID" value="NZ_JACIJS010000002.1"/>
</dbReference>
<evidence type="ECO:0000256" key="2">
    <source>
        <dbReference type="ARBA" id="ARBA00022475"/>
    </source>
</evidence>
<name>A0A840WIJ6_9RHOB</name>
<dbReference type="EMBL" id="JACIJS010000002">
    <property type="protein sequence ID" value="MBB5514929.1"/>
    <property type="molecule type" value="Genomic_DNA"/>
</dbReference>
<keyword evidence="3 6" id="KW-0812">Transmembrane</keyword>
<dbReference type="Proteomes" id="UP000553766">
    <property type="component" value="Unassembled WGS sequence"/>
</dbReference>
<protein>
    <submittedName>
        <fullName evidence="7">Lipopolysaccharide export system permease protein</fullName>
    </submittedName>
</protein>
<feature type="transmembrane region" description="Helical" evidence="6">
    <location>
        <begin position="311"/>
        <end position="328"/>
    </location>
</feature>
<dbReference type="InterPro" id="IPR005495">
    <property type="entry name" value="LptG/LptF_permease"/>
</dbReference>
<keyword evidence="5 6" id="KW-0472">Membrane</keyword>
<organism evidence="7 8">
    <name type="scientific">Rubricella aquisinus</name>
    <dbReference type="NCBI Taxonomy" id="2028108"/>
    <lineage>
        <taxon>Bacteria</taxon>
        <taxon>Pseudomonadati</taxon>
        <taxon>Pseudomonadota</taxon>
        <taxon>Alphaproteobacteria</taxon>
        <taxon>Rhodobacterales</taxon>
        <taxon>Paracoccaceae</taxon>
        <taxon>Rubricella</taxon>
    </lineage>
</organism>
<proteinExistence type="predicted"/>
<feature type="transmembrane region" description="Helical" evidence="6">
    <location>
        <begin position="7"/>
        <end position="29"/>
    </location>
</feature>
<comment type="caution">
    <text evidence="7">The sequence shown here is derived from an EMBL/GenBank/DDBJ whole genome shotgun (WGS) entry which is preliminary data.</text>
</comment>
<evidence type="ECO:0000256" key="1">
    <source>
        <dbReference type="ARBA" id="ARBA00004651"/>
    </source>
</evidence>
<feature type="transmembrane region" description="Helical" evidence="6">
    <location>
        <begin position="280"/>
        <end position="299"/>
    </location>
</feature>
<dbReference type="InterPro" id="IPR030922">
    <property type="entry name" value="LptF"/>
</dbReference>
<comment type="subcellular location">
    <subcellularLocation>
        <location evidence="1">Cell membrane</location>
        <topology evidence="1">Multi-pass membrane protein</topology>
    </subcellularLocation>
</comment>
<sequence length="375" mass="40881">MNRLNRYIFWQLLGPMGFFTIVFVGLIWLTQSLRIVDIVVNNNQSGAVFLELSALLFPGVIAVVLPIAVFAATLFTVNRLYAESEMVVMMATGRANRSFATPILTLGVLVAMATLMLTAYLSPLATTQLRERTAELRAELTNSILQGGRFITARSGVTIFIREATRSGEMSGIFIHDTRVAGTKITYTAQAAQLIRDGDDAQLVMFDGTTQRRDDGSSAFSVLDFDRLAYDLGSIVDSTEGRARRSSEFFLTTLLNPPEALWNGDDRYYRSLIVEGHDQLSAPLYALAMPLLGLAIMMIGGFKRRGFGMRMGAAIIIVIAVRLTGVSMKSQAATDLSLVPLMYAPPLFAILGAFVILAMTDGRKRTRGAPLAGAV</sequence>
<evidence type="ECO:0000256" key="3">
    <source>
        <dbReference type="ARBA" id="ARBA00022692"/>
    </source>
</evidence>
<keyword evidence="4 6" id="KW-1133">Transmembrane helix</keyword>
<keyword evidence="8" id="KW-1185">Reference proteome</keyword>
<accession>A0A840WIJ6</accession>
<dbReference type="AlphaFoldDB" id="A0A840WIJ6"/>
<evidence type="ECO:0000313" key="8">
    <source>
        <dbReference type="Proteomes" id="UP000553766"/>
    </source>
</evidence>
<dbReference type="PANTHER" id="PTHR33529">
    <property type="entry name" value="SLR0882 PROTEIN-RELATED"/>
    <property type="match status" value="1"/>
</dbReference>
<feature type="transmembrane region" description="Helical" evidence="6">
    <location>
        <begin position="340"/>
        <end position="359"/>
    </location>
</feature>
<evidence type="ECO:0000313" key="7">
    <source>
        <dbReference type="EMBL" id="MBB5514929.1"/>
    </source>
</evidence>
<feature type="transmembrane region" description="Helical" evidence="6">
    <location>
        <begin position="49"/>
        <end position="77"/>
    </location>
</feature>
<evidence type="ECO:0000256" key="5">
    <source>
        <dbReference type="ARBA" id="ARBA00023136"/>
    </source>
</evidence>
<feature type="transmembrane region" description="Helical" evidence="6">
    <location>
        <begin position="98"/>
        <end position="121"/>
    </location>
</feature>
<evidence type="ECO:0000256" key="4">
    <source>
        <dbReference type="ARBA" id="ARBA00022989"/>
    </source>
</evidence>